<dbReference type="Proteomes" id="UP000224854">
    <property type="component" value="Unassembled WGS sequence"/>
</dbReference>
<dbReference type="EMBL" id="NJEU01000296">
    <property type="protein sequence ID" value="PHH76873.1"/>
    <property type="molecule type" value="Genomic_DNA"/>
</dbReference>
<dbReference type="AlphaFoldDB" id="A0A2C5ZAH8"/>
<accession>A0A2C5ZAH8</accession>
<sequence>MTEKQPSCVAIDCLESVAVPAKSGRKGEQNLPVLSFQSFAVPAKTNRVGQDAREGEDARSFDSPQTRDYAFAWASNCLA</sequence>
<protein>
    <submittedName>
        <fullName evidence="1">Uncharacterized protein</fullName>
    </submittedName>
</protein>
<proteinExistence type="predicted"/>
<organism evidence="1 2">
    <name type="scientific">Ophiocordyceps australis</name>
    <dbReference type="NCBI Taxonomy" id="1399860"/>
    <lineage>
        <taxon>Eukaryota</taxon>
        <taxon>Fungi</taxon>
        <taxon>Dikarya</taxon>
        <taxon>Ascomycota</taxon>
        <taxon>Pezizomycotina</taxon>
        <taxon>Sordariomycetes</taxon>
        <taxon>Hypocreomycetidae</taxon>
        <taxon>Hypocreales</taxon>
        <taxon>Ophiocordycipitaceae</taxon>
        <taxon>Ophiocordyceps</taxon>
    </lineage>
</organism>
<comment type="caution">
    <text evidence="1">The sequence shown here is derived from an EMBL/GenBank/DDBJ whole genome shotgun (WGS) entry which is preliminary data.</text>
</comment>
<evidence type="ECO:0000313" key="1">
    <source>
        <dbReference type="EMBL" id="PHH76873.1"/>
    </source>
</evidence>
<name>A0A2C5ZAH8_9HYPO</name>
<gene>
    <name evidence="1" type="ORF">CDD82_3771</name>
</gene>
<keyword evidence="2" id="KW-1185">Reference proteome</keyword>
<evidence type="ECO:0000313" key="2">
    <source>
        <dbReference type="Proteomes" id="UP000224854"/>
    </source>
</evidence>
<reference evidence="1 2" key="1">
    <citation type="submission" date="2017-06" db="EMBL/GenBank/DDBJ databases">
        <title>Ant-infecting Ophiocordyceps genomes reveal a high diversity of potential behavioral manipulation genes and a possible major role for enterotoxins.</title>
        <authorList>
            <person name="De Bekker C."/>
            <person name="Evans H.C."/>
            <person name="Brachmann A."/>
            <person name="Hughes D.P."/>
        </authorList>
    </citation>
    <scope>NUCLEOTIDE SEQUENCE [LARGE SCALE GENOMIC DNA]</scope>
    <source>
        <strain evidence="1 2">1348a</strain>
    </source>
</reference>